<dbReference type="EMBL" id="JANBPU010000017">
    <property type="protein sequence ID" value="KAJ1920130.1"/>
    <property type="molecule type" value="Genomic_DNA"/>
</dbReference>
<sequence>MYRYEATESTSTTTIQYAFDSSAHFPRPFLSPSPRFDFSFNPSLRTLPCVIILHDSEPGGFDIARWIAGGLSHTQHIKNPLMPSSFGSYFTYNLQRNQNHDPFAPQNMKSKDGSKPRKASDVDHVLDNDTIPSFSGTKKYSVPSPPLGLLSISRPGYLLSTTTENVSFQSEALSILRMLDNLRIGTVSILAHGVSAPVAMEMASLPGFRNRTRSLAFINPKFSLNNRKGSSMVTRSSLWPEWLQTWVAYKSYARDIDDPVFLQSISELAGPAAVNEIMDDPVFAELYSDIGVFFTSYGMRRPGVKSDLEKLSALDSDNEKKRRWSFINAPVLCLTTSQSTSGSASDKFSKEADLYEEQSKAALMNIQSTTKNFTRVLGGSSTLFPLGEVAHHYLEFLREYDQIDYMTAYLS</sequence>
<accession>A0A9W8DRR3</accession>
<evidence type="ECO:0000256" key="1">
    <source>
        <dbReference type="SAM" id="MobiDB-lite"/>
    </source>
</evidence>
<dbReference type="Gene3D" id="3.40.50.1820">
    <property type="entry name" value="alpha/beta hydrolase"/>
    <property type="match status" value="1"/>
</dbReference>
<proteinExistence type="predicted"/>
<keyword evidence="3" id="KW-1185">Reference proteome</keyword>
<dbReference type="OrthoDB" id="5541237at2759"/>
<name>A0A9W8DRR3_9FUNG</name>
<organism evidence="2 3">
    <name type="scientific">Mycoemilia scoparia</name>
    <dbReference type="NCBI Taxonomy" id="417184"/>
    <lineage>
        <taxon>Eukaryota</taxon>
        <taxon>Fungi</taxon>
        <taxon>Fungi incertae sedis</taxon>
        <taxon>Zoopagomycota</taxon>
        <taxon>Kickxellomycotina</taxon>
        <taxon>Kickxellomycetes</taxon>
        <taxon>Kickxellales</taxon>
        <taxon>Kickxellaceae</taxon>
        <taxon>Mycoemilia</taxon>
    </lineage>
</organism>
<feature type="region of interest" description="Disordered" evidence="1">
    <location>
        <begin position="100"/>
        <end position="122"/>
    </location>
</feature>
<gene>
    <name evidence="2" type="ORF">H4219_001503</name>
</gene>
<dbReference type="Proteomes" id="UP001150538">
    <property type="component" value="Unassembled WGS sequence"/>
</dbReference>
<feature type="compositionally biased region" description="Basic and acidic residues" evidence="1">
    <location>
        <begin position="109"/>
        <end position="122"/>
    </location>
</feature>
<evidence type="ECO:0000313" key="3">
    <source>
        <dbReference type="Proteomes" id="UP001150538"/>
    </source>
</evidence>
<reference evidence="2" key="1">
    <citation type="submission" date="2022-07" db="EMBL/GenBank/DDBJ databases">
        <title>Phylogenomic reconstructions and comparative analyses of Kickxellomycotina fungi.</title>
        <authorList>
            <person name="Reynolds N.K."/>
            <person name="Stajich J.E."/>
            <person name="Barry K."/>
            <person name="Grigoriev I.V."/>
            <person name="Crous P."/>
            <person name="Smith M.E."/>
        </authorList>
    </citation>
    <scope>NUCLEOTIDE SEQUENCE</scope>
    <source>
        <strain evidence="2">NBRC 100468</strain>
    </source>
</reference>
<dbReference type="AlphaFoldDB" id="A0A9W8DRR3"/>
<comment type="caution">
    <text evidence="2">The sequence shown here is derived from an EMBL/GenBank/DDBJ whole genome shotgun (WGS) entry which is preliminary data.</text>
</comment>
<evidence type="ECO:0000313" key="2">
    <source>
        <dbReference type="EMBL" id="KAJ1920130.1"/>
    </source>
</evidence>
<protein>
    <submittedName>
        <fullName evidence="2">Uncharacterized protein</fullName>
    </submittedName>
</protein>
<dbReference type="InterPro" id="IPR029058">
    <property type="entry name" value="AB_hydrolase_fold"/>
</dbReference>